<proteinExistence type="predicted"/>
<dbReference type="Proteomes" id="UP000694044">
    <property type="component" value="Unassembled WGS sequence"/>
</dbReference>
<sequence length="153" mass="16040">MSPNLLEHDENAQTLKPSLLSGNVAHIAGVIKPPSSLGLPSNNTRFEELRSESSSESEDLAAAHVHPDVCEPSAKRPKHSTRRTAGLPAKQSAPVILASRNTKATTSKPDTLEATRSGTKSRTSNAATRKSSKLAAVAAETTAAKPPITDKQG</sequence>
<keyword evidence="3" id="KW-1185">Reference proteome</keyword>
<evidence type="ECO:0000256" key="1">
    <source>
        <dbReference type="SAM" id="MobiDB-lite"/>
    </source>
</evidence>
<organism evidence="2 3">
    <name type="scientific">Phytophthora pseudosyringae</name>
    <dbReference type="NCBI Taxonomy" id="221518"/>
    <lineage>
        <taxon>Eukaryota</taxon>
        <taxon>Sar</taxon>
        <taxon>Stramenopiles</taxon>
        <taxon>Oomycota</taxon>
        <taxon>Peronosporomycetes</taxon>
        <taxon>Peronosporales</taxon>
        <taxon>Peronosporaceae</taxon>
        <taxon>Phytophthora</taxon>
    </lineage>
</organism>
<comment type="caution">
    <text evidence="2">The sequence shown here is derived from an EMBL/GenBank/DDBJ whole genome shotgun (WGS) entry which is preliminary data.</text>
</comment>
<dbReference type="AlphaFoldDB" id="A0A8T1V6P4"/>
<evidence type="ECO:0000313" key="2">
    <source>
        <dbReference type="EMBL" id="KAG7375769.1"/>
    </source>
</evidence>
<evidence type="ECO:0000313" key="3">
    <source>
        <dbReference type="Proteomes" id="UP000694044"/>
    </source>
</evidence>
<feature type="compositionally biased region" description="Low complexity" evidence="1">
    <location>
        <begin position="135"/>
        <end position="144"/>
    </location>
</feature>
<feature type="region of interest" description="Disordered" evidence="1">
    <location>
        <begin position="34"/>
        <end position="153"/>
    </location>
</feature>
<feature type="compositionally biased region" description="Polar residues" evidence="1">
    <location>
        <begin position="99"/>
        <end position="129"/>
    </location>
</feature>
<protein>
    <submittedName>
        <fullName evidence="2">Uncharacterized protein</fullName>
    </submittedName>
</protein>
<name>A0A8T1V6P4_9STRA</name>
<gene>
    <name evidence="2" type="ORF">PHYPSEUDO_015300</name>
</gene>
<accession>A0A8T1V6P4</accession>
<dbReference type="EMBL" id="JAGDFM010000933">
    <property type="protein sequence ID" value="KAG7375769.1"/>
    <property type="molecule type" value="Genomic_DNA"/>
</dbReference>
<reference evidence="2" key="1">
    <citation type="submission" date="2021-02" db="EMBL/GenBank/DDBJ databases">
        <authorList>
            <person name="Palmer J.M."/>
        </authorList>
    </citation>
    <scope>NUCLEOTIDE SEQUENCE</scope>
    <source>
        <strain evidence="2">SCRP734</strain>
    </source>
</reference>